<dbReference type="InterPro" id="IPR003607">
    <property type="entry name" value="HD/PDEase_dom"/>
</dbReference>
<evidence type="ECO:0000256" key="9">
    <source>
        <dbReference type="ARBA" id="ARBA00022840"/>
    </source>
</evidence>
<dbReference type="GO" id="GO:0009435">
    <property type="term" value="P:NAD+ biosynthetic process"/>
    <property type="evidence" value="ECO:0007669"/>
    <property type="project" value="UniProtKB-UniRule"/>
</dbReference>
<comment type="pathway">
    <text evidence="2 14">Cofactor biosynthesis; NAD(+) biosynthesis; deamido-NAD(+) from nicotinate D-ribonucleotide: step 1/1.</text>
</comment>
<evidence type="ECO:0000256" key="3">
    <source>
        <dbReference type="ARBA" id="ARBA00022642"/>
    </source>
</evidence>
<dbReference type="SMART" id="SM00471">
    <property type="entry name" value="HDc"/>
    <property type="match status" value="1"/>
</dbReference>
<evidence type="ECO:0000259" key="15">
    <source>
        <dbReference type="SMART" id="SM00471"/>
    </source>
</evidence>
<dbReference type="PANTHER" id="PTHR39321">
    <property type="entry name" value="NICOTINATE-NUCLEOTIDE ADENYLYLTRANSFERASE-RELATED"/>
    <property type="match status" value="1"/>
</dbReference>
<evidence type="ECO:0000256" key="11">
    <source>
        <dbReference type="ARBA" id="ARBA00023027"/>
    </source>
</evidence>
<keyword evidence="3 14" id="KW-0662">Pyridine nucleotide biosynthesis</keyword>
<evidence type="ECO:0000256" key="5">
    <source>
        <dbReference type="ARBA" id="ARBA00022695"/>
    </source>
</evidence>
<comment type="function">
    <text evidence="1 14">Catalyzes the reversible adenylation of nicotinate mononucleotide (NaMN) to nicotinic acid adenine dinucleotide (NaAD).</text>
</comment>
<dbReference type="NCBIfam" id="TIGR00488">
    <property type="entry name" value="bis(5'-nucleosyl)-tetraphosphatase (symmetrical) YqeK"/>
    <property type="match status" value="1"/>
</dbReference>
<evidence type="ECO:0000256" key="2">
    <source>
        <dbReference type="ARBA" id="ARBA00005019"/>
    </source>
</evidence>
<dbReference type="InterPro" id="IPR014729">
    <property type="entry name" value="Rossmann-like_a/b/a_fold"/>
</dbReference>
<comment type="catalytic activity">
    <reaction evidence="12 14">
        <text>nicotinate beta-D-ribonucleotide + ATP + H(+) = deamido-NAD(+) + diphosphate</text>
        <dbReference type="Rhea" id="RHEA:22860"/>
        <dbReference type="ChEBI" id="CHEBI:15378"/>
        <dbReference type="ChEBI" id="CHEBI:30616"/>
        <dbReference type="ChEBI" id="CHEBI:33019"/>
        <dbReference type="ChEBI" id="CHEBI:57502"/>
        <dbReference type="ChEBI" id="CHEBI:58437"/>
        <dbReference type="EC" id="2.7.7.18"/>
    </reaction>
</comment>
<comment type="catalytic activity">
    <reaction evidence="13">
        <text>P(1),P(4)-bis(5'-adenosyl) tetraphosphate + H2O = 2 ADP + 2 H(+)</text>
        <dbReference type="Rhea" id="RHEA:24252"/>
        <dbReference type="ChEBI" id="CHEBI:15377"/>
        <dbReference type="ChEBI" id="CHEBI:15378"/>
        <dbReference type="ChEBI" id="CHEBI:58141"/>
        <dbReference type="ChEBI" id="CHEBI:456216"/>
        <dbReference type="EC" id="3.6.1.41"/>
    </reaction>
</comment>
<keyword evidence="8" id="KW-0378">Hydrolase</keyword>
<sequence length="400" mass="44806">MLDYKRIGLYGGTFNPPHIGHIQAAKSAAEQLRLDLLLLTPSALPPHKELPDQSPDGEARMEMLRMASKGLCCAEADDTELRRGGKSYTVHTLEQLQERYPGAEFWLLVGTDMFLTLQDWYQSERILSMVRVAVFPRASQPRLPAIERQRQYLTAAYGARVDVVVNTAVDISSSHLRELLAQGLGREYLHPDVYNYIACRGLYGMRAGREPVRDLDGLRSAALSMLAPKRVPHVLGCEEEAVKLAGRWGADPEKARIAALLHDCTKRLELPQQLQLCRQYGIILDKIEETANKLLHAKTGATIARENFGVSDEVYGAIYWHTTGKADMTLLEKVIYLADYIEPSRVFPGVEELRALAYRDLDSALLRGLEMTVEEMKEKGSPVHPATVRAQDWLKGKTNA</sequence>
<keyword evidence="10" id="KW-0408">Iron</keyword>
<evidence type="ECO:0000256" key="1">
    <source>
        <dbReference type="ARBA" id="ARBA00002324"/>
    </source>
</evidence>
<dbReference type="EMBL" id="FWXW01000002">
    <property type="protein sequence ID" value="SMC46618.1"/>
    <property type="molecule type" value="Genomic_DNA"/>
</dbReference>
<dbReference type="CDD" id="cd00077">
    <property type="entry name" value="HDc"/>
    <property type="match status" value="1"/>
</dbReference>
<keyword evidence="5 14" id="KW-0548">Nucleotidyltransferase</keyword>
<gene>
    <name evidence="14" type="primary">nadD</name>
    <name evidence="16" type="ORF">SAMN02745168_0992</name>
</gene>
<dbReference type="GO" id="GO:0008803">
    <property type="term" value="F:bis(5'-nucleosyl)-tetraphosphatase (symmetrical) activity"/>
    <property type="evidence" value="ECO:0007669"/>
    <property type="project" value="UniProtKB-EC"/>
</dbReference>
<keyword evidence="17" id="KW-1185">Reference proteome</keyword>
<dbReference type="GO" id="GO:0046872">
    <property type="term" value="F:metal ion binding"/>
    <property type="evidence" value="ECO:0007669"/>
    <property type="project" value="UniProtKB-KW"/>
</dbReference>
<evidence type="ECO:0000256" key="12">
    <source>
        <dbReference type="ARBA" id="ARBA00048721"/>
    </source>
</evidence>
<keyword evidence="9 14" id="KW-0067">ATP-binding</keyword>
<feature type="domain" description="HD/PDEase" evidence="15">
    <location>
        <begin position="226"/>
        <end position="353"/>
    </location>
</feature>
<dbReference type="Proteomes" id="UP000192790">
    <property type="component" value="Unassembled WGS sequence"/>
</dbReference>
<evidence type="ECO:0000256" key="10">
    <source>
        <dbReference type="ARBA" id="ARBA00023004"/>
    </source>
</evidence>
<dbReference type="InterPro" id="IPR006674">
    <property type="entry name" value="HD_domain"/>
</dbReference>
<proteinExistence type="inferred from homology"/>
<dbReference type="NCBIfam" id="TIGR00482">
    <property type="entry name" value="nicotinate (nicotinamide) nucleotide adenylyltransferase"/>
    <property type="match status" value="1"/>
</dbReference>
<evidence type="ECO:0000256" key="6">
    <source>
        <dbReference type="ARBA" id="ARBA00022723"/>
    </source>
</evidence>
<evidence type="ECO:0000256" key="8">
    <source>
        <dbReference type="ARBA" id="ARBA00022801"/>
    </source>
</evidence>
<keyword evidence="7 14" id="KW-0547">Nucleotide-binding</keyword>
<dbReference type="Pfam" id="PF01467">
    <property type="entry name" value="CTP_transf_like"/>
    <property type="match status" value="1"/>
</dbReference>
<name>A0A1W1ZEZ7_9FIRM</name>
<dbReference type="Gene3D" id="3.40.50.620">
    <property type="entry name" value="HUPs"/>
    <property type="match status" value="1"/>
</dbReference>
<dbReference type="UniPathway" id="UPA00253">
    <property type="reaction ID" value="UER00332"/>
</dbReference>
<dbReference type="RefSeq" id="WP_084233633.1">
    <property type="nucleotide sequence ID" value="NZ_FWXW01000002.1"/>
</dbReference>
<dbReference type="InterPro" id="IPR005248">
    <property type="entry name" value="NadD/NMNAT"/>
</dbReference>
<comment type="similarity">
    <text evidence="14">Belongs to the NadD family.</text>
</comment>
<dbReference type="OrthoDB" id="5295945at2"/>
<dbReference type="GO" id="GO:0004515">
    <property type="term" value="F:nicotinate-nucleotide adenylyltransferase activity"/>
    <property type="evidence" value="ECO:0007669"/>
    <property type="project" value="UniProtKB-UniRule"/>
</dbReference>
<accession>A0A1W1ZEZ7</accession>
<dbReference type="SUPFAM" id="SSF52374">
    <property type="entry name" value="Nucleotidylyl transferase"/>
    <property type="match status" value="1"/>
</dbReference>
<keyword evidence="6" id="KW-0479">Metal-binding</keyword>
<dbReference type="CDD" id="cd02165">
    <property type="entry name" value="NMNAT"/>
    <property type="match status" value="1"/>
</dbReference>
<dbReference type="Pfam" id="PF01966">
    <property type="entry name" value="HD"/>
    <property type="match status" value="1"/>
</dbReference>
<evidence type="ECO:0000256" key="7">
    <source>
        <dbReference type="ARBA" id="ARBA00022741"/>
    </source>
</evidence>
<dbReference type="NCBIfam" id="TIGR00125">
    <property type="entry name" value="cyt_tran_rel"/>
    <property type="match status" value="1"/>
</dbReference>
<keyword evidence="11 14" id="KW-0520">NAD</keyword>
<keyword evidence="4 14" id="KW-0808">Transferase</keyword>
<organism evidence="16 17">
    <name type="scientific">Papillibacter cinnamivorans DSM 12816</name>
    <dbReference type="NCBI Taxonomy" id="1122930"/>
    <lineage>
        <taxon>Bacteria</taxon>
        <taxon>Bacillati</taxon>
        <taxon>Bacillota</taxon>
        <taxon>Clostridia</taxon>
        <taxon>Eubacteriales</taxon>
        <taxon>Oscillospiraceae</taxon>
        <taxon>Papillibacter</taxon>
    </lineage>
</organism>
<dbReference type="PANTHER" id="PTHR39321:SF3">
    <property type="entry name" value="PHOSPHOPANTETHEINE ADENYLYLTRANSFERASE"/>
    <property type="match status" value="1"/>
</dbReference>
<evidence type="ECO:0000313" key="16">
    <source>
        <dbReference type="EMBL" id="SMC46618.1"/>
    </source>
</evidence>
<dbReference type="Gene3D" id="1.10.3210.10">
    <property type="entry name" value="Hypothetical protein af1432"/>
    <property type="match status" value="1"/>
</dbReference>
<evidence type="ECO:0000313" key="17">
    <source>
        <dbReference type="Proteomes" id="UP000192790"/>
    </source>
</evidence>
<dbReference type="InterPro" id="IPR005249">
    <property type="entry name" value="YqeK"/>
</dbReference>
<reference evidence="16 17" key="1">
    <citation type="submission" date="2017-04" db="EMBL/GenBank/DDBJ databases">
        <authorList>
            <person name="Afonso C.L."/>
            <person name="Miller P.J."/>
            <person name="Scott M.A."/>
            <person name="Spackman E."/>
            <person name="Goraichik I."/>
            <person name="Dimitrov K.M."/>
            <person name="Suarez D.L."/>
            <person name="Swayne D.E."/>
        </authorList>
    </citation>
    <scope>NUCLEOTIDE SEQUENCE [LARGE SCALE GENOMIC DNA]</scope>
    <source>
        <strain evidence="16 17">DSM 12816</strain>
    </source>
</reference>
<dbReference type="GO" id="GO:0005524">
    <property type="term" value="F:ATP binding"/>
    <property type="evidence" value="ECO:0007669"/>
    <property type="project" value="UniProtKB-KW"/>
</dbReference>
<evidence type="ECO:0000256" key="4">
    <source>
        <dbReference type="ARBA" id="ARBA00022679"/>
    </source>
</evidence>
<dbReference type="SUPFAM" id="SSF109604">
    <property type="entry name" value="HD-domain/PDEase-like"/>
    <property type="match status" value="1"/>
</dbReference>
<protein>
    <recommendedName>
        <fullName evidence="14">Probable nicotinate-nucleotide adenylyltransferase</fullName>
        <ecNumber evidence="14">2.7.7.18</ecNumber>
    </recommendedName>
    <alternativeName>
        <fullName evidence="14">Deamido-NAD(+) diphosphorylase</fullName>
    </alternativeName>
    <alternativeName>
        <fullName evidence="14">Deamido-NAD(+) pyrophosphorylase</fullName>
    </alternativeName>
    <alternativeName>
        <fullName evidence="14">Nicotinate mononucleotide adenylyltransferase</fullName>
        <shortName evidence="14">NaMN adenylyltransferase</shortName>
    </alternativeName>
</protein>
<dbReference type="InterPro" id="IPR004821">
    <property type="entry name" value="Cyt_trans-like"/>
</dbReference>
<dbReference type="AlphaFoldDB" id="A0A1W1ZEZ7"/>
<evidence type="ECO:0000256" key="14">
    <source>
        <dbReference type="HAMAP-Rule" id="MF_00244"/>
    </source>
</evidence>
<dbReference type="InterPro" id="IPR006675">
    <property type="entry name" value="HDIG_dom"/>
</dbReference>
<dbReference type="EC" id="2.7.7.18" evidence="14"/>
<evidence type="ECO:0000256" key="13">
    <source>
        <dbReference type="ARBA" id="ARBA00049417"/>
    </source>
</evidence>
<dbReference type="STRING" id="1122930.SAMN02745168_0992"/>
<dbReference type="NCBIfam" id="TIGR00277">
    <property type="entry name" value="HDIG"/>
    <property type="match status" value="1"/>
</dbReference>
<dbReference type="HAMAP" id="MF_00244">
    <property type="entry name" value="NaMN_adenylyltr"/>
    <property type="match status" value="1"/>
</dbReference>